<dbReference type="EMBL" id="JAYWIO010000005">
    <property type="protein sequence ID" value="KAK7259003.1"/>
    <property type="molecule type" value="Genomic_DNA"/>
</dbReference>
<feature type="compositionally biased region" description="Low complexity" evidence="1">
    <location>
        <begin position="57"/>
        <end position="70"/>
    </location>
</feature>
<proteinExistence type="predicted"/>
<evidence type="ECO:0000313" key="2">
    <source>
        <dbReference type="EMBL" id="KAK7259003.1"/>
    </source>
</evidence>
<organism evidence="2 3">
    <name type="scientific">Crotalaria pallida</name>
    <name type="common">Smooth rattlebox</name>
    <name type="synonym">Crotalaria striata</name>
    <dbReference type="NCBI Taxonomy" id="3830"/>
    <lineage>
        <taxon>Eukaryota</taxon>
        <taxon>Viridiplantae</taxon>
        <taxon>Streptophyta</taxon>
        <taxon>Embryophyta</taxon>
        <taxon>Tracheophyta</taxon>
        <taxon>Spermatophyta</taxon>
        <taxon>Magnoliopsida</taxon>
        <taxon>eudicotyledons</taxon>
        <taxon>Gunneridae</taxon>
        <taxon>Pentapetalae</taxon>
        <taxon>rosids</taxon>
        <taxon>fabids</taxon>
        <taxon>Fabales</taxon>
        <taxon>Fabaceae</taxon>
        <taxon>Papilionoideae</taxon>
        <taxon>50 kb inversion clade</taxon>
        <taxon>genistoids sensu lato</taxon>
        <taxon>core genistoids</taxon>
        <taxon>Crotalarieae</taxon>
        <taxon>Crotalaria</taxon>
    </lineage>
</organism>
<dbReference type="AlphaFoldDB" id="A0AAN9EKR2"/>
<gene>
    <name evidence="2" type="ORF">RIF29_24597</name>
</gene>
<name>A0AAN9EKR2_CROPI</name>
<protein>
    <submittedName>
        <fullName evidence="2">Uncharacterized protein</fullName>
    </submittedName>
</protein>
<reference evidence="2 3" key="1">
    <citation type="submission" date="2024-01" db="EMBL/GenBank/DDBJ databases">
        <title>The genomes of 5 underutilized Papilionoideae crops provide insights into root nodulation and disease resistanc.</title>
        <authorList>
            <person name="Yuan L."/>
        </authorList>
    </citation>
    <scope>NUCLEOTIDE SEQUENCE [LARGE SCALE GENOMIC DNA]</scope>
    <source>
        <strain evidence="2">ZHUSHIDOU_FW_LH</strain>
        <tissue evidence="2">Leaf</tissue>
    </source>
</reference>
<sequence length="313" mass="34918">MFSGEQHTNTNKRKDVASTAYEEMLKKVAFRGHQKSQHVLRIPITSPITTPFPPPSSSTTHIPSITNSSPLLSVGPSQQCSHLSLSSNSPHPTSKCVDPMASTPIVMMPTPGLRQSPRDTPQSFLGIGSSSQSAPPGPTLDFLHDDMDEDSAEAFPTGLLLDLPPGWIMPTCKGFFPSKLASKNITKTLVDMFRHPVTSYFKISEDERDRVFFERFRTLVQWDPVHEDAVKKLFHSRASSRLSSIFNIARKKNKRPPFITPELWQTLIGLFNHPDQIDKQQKAKQNRASFKGGSVHTDGSINQVQHVQNIVRL</sequence>
<feature type="region of interest" description="Disordered" evidence="1">
    <location>
        <begin position="45"/>
        <end position="73"/>
    </location>
</feature>
<dbReference type="Proteomes" id="UP001372338">
    <property type="component" value="Unassembled WGS sequence"/>
</dbReference>
<comment type="caution">
    <text evidence="2">The sequence shown here is derived from an EMBL/GenBank/DDBJ whole genome shotgun (WGS) entry which is preliminary data.</text>
</comment>
<keyword evidence="3" id="KW-1185">Reference proteome</keyword>
<accession>A0AAN9EKR2</accession>
<evidence type="ECO:0000256" key="1">
    <source>
        <dbReference type="SAM" id="MobiDB-lite"/>
    </source>
</evidence>
<evidence type="ECO:0000313" key="3">
    <source>
        <dbReference type="Proteomes" id="UP001372338"/>
    </source>
</evidence>